<dbReference type="InterPro" id="IPR013655">
    <property type="entry name" value="PAS_fold_3"/>
</dbReference>
<keyword evidence="5" id="KW-0378">Hydrolase</keyword>
<dbReference type="Pfam" id="PF08447">
    <property type="entry name" value="PAS_3"/>
    <property type="match status" value="1"/>
</dbReference>
<dbReference type="InterPro" id="IPR000160">
    <property type="entry name" value="GGDEF_dom"/>
</dbReference>
<evidence type="ECO:0000256" key="1">
    <source>
        <dbReference type="SAM" id="Coils"/>
    </source>
</evidence>
<dbReference type="InterPro" id="IPR029787">
    <property type="entry name" value="Nucleotide_cyclase"/>
</dbReference>
<dbReference type="SMART" id="SM00086">
    <property type="entry name" value="PAC"/>
    <property type="match status" value="1"/>
</dbReference>
<reference evidence="5 6" key="1">
    <citation type="submission" date="2015-11" db="EMBL/GenBank/DDBJ databases">
        <authorList>
            <person name="Lin W."/>
        </authorList>
    </citation>
    <scope>NUCLEOTIDE SEQUENCE [LARGE SCALE GENOMIC DNA]</scope>
    <source>
        <strain evidence="5 6">HCH-1</strain>
    </source>
</reference>
<gene>
    <name evidence="5" type="ORF">ASN18_0039</name>
</gene>
<organism evidence="5 6">
    <name type="scientific">Candidatus Magnetominusculus xianensis</name>
    <dbReference type="NCBI Taxonomy" id="1748249"/>
    <lineage>
        <taxon>Bacteria</taxon>
        <taxon>Pseudomonadati</taxon>
        <taxon>Nitrospirota</taxon>
        <taxon>Nitrospiria</taxon>
        <taxon>Nitrospirales</taxon>
        <taxon>Nitrospiraceae</taxon>
        <taxon>Candidatus Magnetominusculus</taxon>
    </lineage>
</organism>
<dbReference type="InterPro" id="IPR043128">
    <property type="entry name" value="Rev_trsase/Diguanyl_cyclase"/>
</dbReference>
<dbReference type="SUPFAM" id="SSF55785">
    <property type="entry name" value="PYP-like sensor domain (PAS domain)"/>
    <property type="match status" value="1"/>
</dbReference>
<dbReference type="SMART" id="SM00091">
    <property type="entry name" value="PAS"/>
    <property type="match status" value="1"/>
</dbReference>
<dbReference type="NCBIfam" id="TIGR00254">
    <property type="entry name" value="GGDEF"/>
    <property type="match status" value="1"/>
</dbReference>
<protein>
    <submittedName>
        <fullName evidence="5">Signal transduction protein</fullName>
        <ecNumber evidence="5">3.1.4.52</ecNumber>
    </submittedName>
</protein>
<dbReference type="GO" id="GO:0071111">
    <property type="term" value="F:cyclic-guanylate-specific phosphodiesterase activity"/>
    <property type="evidence" value="ECO:0007669"/>
    <property type="project" value="UniProtKB-EC"/>
</dbReference>
<accession>A0ABR5SJU6</accession>
<dbReference type="Gene3D" id="3.30.450.20">
    <property type="entry name" value="PAS domain"/>
    <property type="match status" value="1"/>
</dbReference>
<dbReference type="Gene3D" id="3.30.70.270">
    <property type="match status" value="1"/>
</dbReference>
<evidence type="ECO:0000259" key="2">
    <source>
        <dbReference type="PROSITE" id="PS50112"/>
    </source>
</evidence>
<evidence type="ECO:0000259" key="4">
    <source>
        <dbReference type="PROSITE" id="PS50887"/>
    </source>
</evidence>
<dbReference type="InterPro" id="IPR001610">
    <property type="entry name" value="PAC"/>
</dbReference>
<dbReference type="EC" id="3.1.4.52" evidence="5"/>
<dbReference type="RefSeq" id="WP_236861393.1">
    <property type="nucleotide sequence ID" value="NZ_LNQR01000001.1"/>
</dbReference>
<feature type="domain" description="GGDEF" evidence="4">
    <location>
        <begin position="199"/>
        <end position="332"/>
    </location>
</feature>
<proteinExistence type="predicted"/>
<evidence type="ECO:0000313" key="5">
    <source>
        <dbReference type="EMBL" id="KWT95111.1"/>
    </source>
</evidence>
<dbReference type="SMART" id="SM00267">
    <property type="entry name" value="GGDEF"/>
    <property type="match status" value="1"/>
</dbReference>
<comment type="caution">
    <text evidence="5">The sequence shown here is derived from an EMBL/GenBank/DDBJ whole genome shotgun (WGS) entry which is preliminary data.</text>
</comment>
<dbReference type="CDD" id="cd00130">
    <property type="entry name" value="PAS"/>
    <property type="match status" value="1"/>
</dbReference>
<dbReference type="InterPro" id="IPR035965">
    <property type="entry name" value="PAS-like_dom_sf"/>
</dbReference>
<sequence length="336" mass="38524">MKDENKKKAALIDELKLVRRKAAALEESLQECINCEANLRESEKRFQIMANSAPVFIWMASVDGSRWFFNKVWLDYTGRTLDEEKDDNWMDNIHPDDIEGFRESYAMAIGIQKPFKLDYRLRRNDGVYRWVLDTGTPRFTHEGMFAGFIGSCVGISERKEAEEQLQHIAHFDLLTDLPNRFLFFDRMNQAIEQAKRYSHSIALLFLDLNRFKSVNDTLGHHAGDILLKETAKRLTNCVRHVDTVARMGGDEFNIILSKVHERSDVQSVAEKIIDTISVPFYIEGMECSIGVSIGISMYPMDSSETATLIQHADLAMYKAKATGESSYYFSCDNQRG</sequence>
<keyword evidence="1" id="KW-0175">Coiled coil</keyword>
<dbReference type="CDD" id="cd01949">
    <property type="entry name" value="GGDEF"/>
    <property type="match status" value="1"/>
</dbReference>
<dbReference type="PANTHER" id="PTHR46663:SF3">
    <property type="entry name" value="SLL0267 PROTEIN"/>
    <property type="match status" value="1"/>
</dbReference>
<name>A0ABR5SJU6_9BACT</name>
<dbReference type="Proteomes" id="UP000060487">
    <property type="component" value="Unassembled WGS sequence"/>
</dbReference>
<dbReference type="Pfam" id="PF00990">
    <property type="entry name" value="GGDEF"/>
    <property type="match status" value="1"/>
</dbReference>
<dbReference type="InterPro" id="IPR052163">
    <property type="entry name" value="DGC-Regulatory_Protein"/>
</dbReference>
<feature type="domain" description="PAS" evidence="2">
    <location>
        <begin position="42"/>
        <end position="112"/>
    </location>
</feature>
<evidence type="ECO:0000313" key="6">
    <source>
        <dbReference type="Proteomes" id="UP000060487"/>
    </source>
</evidence>
<keyword evidence="6" id="KW-1185">Reference proteome</keyword>
<evidence type="ECO:0000259" key="3">
    <source>
        <dbReference type="PROSITE" id="PS50113"/>
    </source>
</evidence>
<dbReference type="SUPFAM" id="SSF55073">
    <property type="entry name" value="Nucleotide cyclase"/>
    <property type="match status" value="1"/>
</dbReference>
<dbReference type="InterPro" id="IPR000700">
    <property type="entry name" value="PAS-assoc_C"/>
</dbReference>
<dbReference type="PROSITE" id="PS50112">
    <property type="entry name" value="PAS"/>
    <property type="match status" value="1"/>
</dbReference>
<dbReference type="InterPro" id="IPR000014">
    <property type="entry name" value="PAS"/>
</dbReference>
<feature type="coiled-coil region" evidence="1">
    <location>
        <begin position="1"/>
        <end position="45"/>
    </location>
</feature>
<dbReference type="PANTHER" id="PTHR46663">
    <property type="entry name" value="DIGUANYLATE CYCLASE DGCT-RELATED"/>
    <property type="match status" value="1"/>
</dbReference>
<dbReference type="PROSITE" id="PS50887">
    <property type="entry name" value="GGDEF"/>
    <property type="match status" value="1"/>
</dbReference>
<dbReference type="EMBL" id="LNQR01000001">
    <property type="protein sequence ID" value="KWT95111.1"/>
    <property type="molecule type" value="Genomic_DNA"/>
</dbReference>
<feature type="domain" description="PAC" evidence="3">
    <location>
        <begin position="115"/>
        <end position="167"/>
    </location>
</feature>
<dbReference type="PROSITE" id="PS50113">
    <property type="entry name" value="PAC"/>
    <property type="match status" value="1"/>
</dbReference>
<dbReference type="NCBIfam" id="TIGR00229">
    <property type="entry name" value="sensory_box"/>
    <property type="match status" value="1"/>
</dbReference>